<feature type="compositionally biased region" description="Low complexity" evidence="1">
    <location>
        <begin position="407"/>
        <end position="416"/>
    </location>
</feature>
<dbReference type="RefSeq" id="XP_060342591.1">
    <property type="nucleotide sequence ID" value="XM_060498530.1"/>
</dbReference>
<comment type="caution">
    <text evidence="2">The sequence shown here is derived from an EMBL/GenBank/DDBJ whole genome shotgun (WGS) entry which is preliminary data.</text>
</comment>
<name>A0ABQ9S2P2_9PEZI</name>
<feature type="compositionally biased region" description="Polar residues" evidence="1">
    <location>
        <begin position="236"/>
        <end position="265"/>
    </location>
</feature>
<evidence type="ECO:0000313" key="3">
    <source>
        <dbReference type="Proteomes" id="UP001241169"/>
    </source>
</evidence>
<accession>A0ABQ9S2P2</accession>
<feature type="region of interest" description="Disordered" evidence="1">
    <location>
        <begin position="122"/>
        <end position="142"/>
    </location>
</feature>
<feature type="compositionally biased region" description="Low complexity" evidence="1">
    <location>
        <begin position="609"/>
        <end position="623"/>
    </location>
</feature>
<evidence type="ECO:0000313" key="2">
    <source>
        <dbReference type="EMBL" id="KAK1522736.1"/>
    </source>
</evidence>
<feature type="compositionally biased region" description="Polar residues" evidence="1">
    <location>
        <begin position="128"/>
        <end position="142"/>
    </location>
</feature>
<organism evidence="2 3">
    <name type="scientific">Colletotrichum paranaense</name>
    <dbReference type="NCBI Taxonomy" id="1914294"/>
    <lineage>
        <taxon>Eukaryota</taxon>
        <taxon>Fungi</taxon>
        <taxon>Dikarya</taxon>
        <taxon>Ascomycota</taxon>
        <taxon>Pezizomycotina</taxon>
        <taxon>Sordariomycetes</taxon>
        <taxon>Hypocreomycetidae</taxon>
        <taxon>Glomerellales</taxon>
        <taxon>Glomerellaceae</taxon>
        <taxon>Colletotrichum</taxon>
        <taxon>Colletotrichum acutatum species complex</taxon>
    </lineage>
</organism>
<feature type="region of interest" description="Disordered" evidence="1">
    <location>
        <begin position="228"/>
        <end position="374"/>
    </location>
</feature>
<feature type="compositionally biased region" description="Acidic residues" evidence="1">
    <location>
        <begin position="310"/>
        <end position="320"/>
    </location>
</feature>
<feature type="compositionally biased region" description="Polar residues" evidence="1">
    <location>
        <begin position="460"/>
        <end position="481"/>
    </location>
</feature>
<feature type="compositionally biased region" description="Basic residues" evidence="1">
    <location>
        <begin position="443"/>
        <end position="458"/>
    </location>
</feature>
<keyword evidence="3" id="KW-1185">Reference proteome</keyword>
<feature type="compositionally biased region" description="Basic and acidic residues" evidence="1">
    <location>
        <begin position="426"/>
        <end position="435"/>
    </location>
</feature>
<dbReference type="EMBL" id="MOPA01000015">
    <property type="protein sequence ID" value="KAK1522736.1"/>
    <property type="molecule type" value="Genomic_DNA"/>
</dbReference>
<reference evidence="2 3" key="1">
    <citation type="submission" date="2016-10" db="EMBL/GenBank/DDBJ databases">
        <title>The genome sequence of Colletotrichum fioriniae PJ7.</title>
        <authorList>
            <person name="Baroncelli R."/>
        </authorList>
    </citation>
    <scope>NUCLEOTIDE SEQUENCE [LARGE SCALE GENOMIC DNA]</scope>
    <source>
        <strain evidence="2 3">IMI 384185</strain>
    </source>
</reference>
<feature type="region of interest" description="Disordered" evidence="1">
    <location>
        <begin position="388"/>
        <end position="734"/>
    </location>
</feature>
<feature type="compositionally biased region" description="Pro residues" evidence="1">
    <location>
        <begin position="638"/>
        <end position="647"/>
    </location>
</feature>
<evidence type="ECO:0000256" key="1">
    <source>
        <dbReference type="SAM" id="MobiDB-lite"/>
    </source>
</evidence>
<sequence length="758" mass="81079">MIWLVRIHPPVRFGGTELASAAALAGTAELHVWNLFSPSPSAYEQVPVTPYQLRYLHLHHFSPHAVPYCCVYQYYPRTLVCLLSSYLPALISTSSSITAAHSQPNSIPRRLGKHQNVDPSFSPLGCPSSRTRTQSVRPSTVPCDSSACQPILPVNETDARPQYPWPHPVPRTSNSTNHCRGRRRRRLLLRHTTIHRQLPPGDYDIDCTLQDKPAYSEPLPVANMASEHNPFRRKSASTSLSISTPQPVSTSAFLESITSGISRQNGPPPPEARPAKPKVVKKVRVLSPPPSSPSSPESVHSRGFGRQDDSSDEDSHDEDDQFSKRFPELPGGLPEAAPLRIANASNTPDNPFGKTLQDLEGLTDVKPSSGGSTKAMDVNAFKMLLLTGQAGAGTPPPQTSVSQGDKAPGAPYAAPEPETPRTSQDIADRGVDDQRSLLAHSPSVKKKPPPPSSRHGRKISVQTSGRPHISSETASPISPSDVNKPLPPAPSSHGGDDTEDVFAREAAGKVPEQDSPTPSSIPTPALPATGKRPTPAPPPRRGHARSQSLTANAGANAPSVPSYEADTPPRSSLESQRSRSESFRSINAPAPPPPRRPHASHRQSFQLASPSSSSFHGASPAPSDIDTSIHATEHTPPKTSPPPPPPARNTSIRRPPSVRSIEAPSRKISGGKENAPPPPPPPPRQRGSSRGSMDGYGMRRTSIDSTRAMGSNVPEEPTAEDDAQQEYDAAKSGKGADILADLDALQREVDALRAAQGK</sequence>
<dbReference type="GeneID" id="85382429"/>
<feature type="region of interest" description="Disordered" evidence="1">
    <location>
        <begin position="159"/>
        <end position="180"/>
    </location>
</feature>
<feature type="compositionally biased region" description="Pro residues" evidence="1">
    <location>
        <begin position="675"/>
        <end position="684"/>
    </location>
</feature>
<proteinExistence type="predicted"/>
<protein>
    <submittedName>
        <fullName evidence="2">Uncharacterized protein</fullName>
    </submittedName>
</protein>
<dbReference type="Proteomes" id="UP001241169">
    <property type="component" value="Unassembled WGS sequence"/>
</dbReference>
<gene>
    <name evidence="2" type="ORF">CPAR01_14279</name>
</gene>
<feature type="compositionally biased region" description="Basic residues" evidence="1">
    <location>
        <begin position="275"/>
        <end position="284"/>
    </location>
</feature>